<dbReference type="Proteomes" id="UP001307849">
    <property type="component" value="Unassembled WGS sequence"/>
</dbReference>
<organism evidence="9 10">
    <name type="scientific">Arthrobotrys conoides</name>
    <dbReference type="NCBI Taxonomy" id="74498"/>
    <lineage>
        <taxon>Eukaryota</taxon>
        <taxon>Fungi</taxon>
        <taxon>Dikarya</taxon>
        <taxon>Ascomycota</taxon>
        <taxon>Pezizomycotina</taxon>
        <taxon>Orbiliomycetes</taxon>
        <taxon>Orbiliales</taxon>
        <taxon>Orbiliaceae</taxon>
        <taxon>Arthrobotrys</taxon>
    </lineage>
</organism>
<feature type="coiled-coil region" evidence="8">
    <location>
        <begin position="522"/>
        <end position="581"/>
    </location>
</feature>
<keyword evidence="4" id="KW-0132">Cell division</keyword>
<protein>
    <recommendedName>
        <fullName evidence="3">Spindle assembly checkpoint component MAD1</fullName>
    </recommendedName>
</protein>
<accession>A0AAN8N8Q6</accession>
<evidence type="ECO:0000313" key="10">
    <source>
        <dbReference type="Proteomes" id="UP001307849"/>
    </source>
</evidence>
<evidence type="ECO:0000256" key="6">
    <source>
        <dbReference type="ARBA" id="ARBA00023242"/>
    </source>
</evidence>
<dbReference type="GO" id="GO:0051301">
    <property type="term" value="P:cell division"/>
    <property type="evidence" value="ECO:0007669"/>
    <property type="project" value="UniProtKB-KW"/>
</dbReference>
<dbReference type="GO" id="GO:0000776">
    <property type="term" value="C:kinetochore"/>
    <property type="evidence" value="ECO:0007669"/>
    <property type="project" value="TreeGrafter"/>
</dbReference>
<gene>
    <name evidence="9" type="primary">MAD1_1</name>
    <name evidence="9" type="ORF">TWF506_002153</name>
</gene>
<dbReference type="EMBL" id="JAVHJM010000010">
    <property type="protein sequence ID" value="KAK6503932.1"/>
    <property type="molecule type" value="Genomic_DNA"/>
</dbReference>
<feature type="coiled-coil region" evidence="8">
    <location>
        <begin position="230"/>
        <end position="288"/>
    </location>
</feature>
<dbReference type="Gene3D" id="3.30.457.60">
    <property type="match status" value="1"/>
</dbReference>
<dbReference type="Gene3D" id="6.10.250.90">
    <property type="match status" value="1"/>
</dbReference>
<dbReference type="PANTHER" id="PTHR23168">
    <property type="entry name" value="MITOTIC SPINDLE ASSEMBLY CHECKPOINT PROTEIN MAD1 MITOTIC ARREST DEFICIENT-LIKE PROTEIN 1"/>
    <property type="match status" value="1"/>
</dbReference>
<dbReference type="GO" id="GO:0007094">
    <property type="term" value="P:mitotic spindle assembly checkpoint signaling"/>
    <property type="evidence" value="ECO:0007669"/>
    <property type="project" value="InterPro"/>
</dbReference>
<keyword evidence="6" id="KW-0539">Nucleus</keyword>
<dbReference type="Pfam" id="PF05557">
    <property type="entry name" value="MAD"/>
    <property type="match status" value="1"/>
</dbReference>
<dbReference type="GO" id="GO:0005635">
    <property type="term" value="C:nuclear envelope"/>
    <property type="evidence" value="ECO:0007669"/>
    <property type="project" value="TreeGrafter"/>
</dbReference>
<evidence type="ECO:0000256" key="7">
    <source>
        <dbReference type="ARBA" id="ARBA00023306"/>
    </source>
</evidence>
<dbReference type="InterPro" id="IPR008672">
    <property type="entry name" value="Mad1"/>
</dbReference>
<comment type="subcellular location">
    <subcellularLocation>
        <location evidence="1">Nucleus</location>
    </subcellularLocation>
</comment>
<keyword evidence="7" id="KW-0131">Cell cycle</keyword>
<name>A0AAN8N8Q6_9PEZI</name>
<evidence type="ECO:0000313" key="9">
    <source>
        <dbReference type="EMBL" id="KAK6503932.1"/>
    </source>
</evidence>
<keyword evidence="8" id="KW-0175">Coiled coil</keyword>
<evidence type="ECO:0000256" key="3">
    <source>
        <dbReference type="ARBA" id="ARBA00022019"/>
    </source>
</evidence>
<dbReference type="SUPFAM" id="SSF75704">
    <property type="entry name" value="Mitotic arrest deficient-like 1, Mad1"/>
    <property type="match status" value="1"/>
</dbReference>
<comment type="caution">
    <text evidence="9">The sequence shown here is derived from an EMBL/GenBank/DDBJ whole genome shotgun (WGS) entry which is preliminary data.</text>
</comment>
<dbReference type="Gene3D" id="1.20.5.170">
    <property type="match status" value="1"/>
</dbReference>
<dbReference type="GO" id="GO:0051315">
    <property type="term" value="P:attachment of mitotic spindle microtubules to kinetochore"/>
    <property type="evidence" value="ECO:0007669"/>
    <property type="project" value="TreeGrafter"/>
</dbReference>
<evidence type="ECO:0000256" key="1">
    <source>
        <dbReference type="ARBA" id="ARBA00004123"/>
    </source>
</evidence>
<evidence type="ECO:0000256" key="4">
    <source>
        <dbReference type="ARBA" id="ARBA00022618"/>
    </source>
</evidence>
<proteinExistence type="inferred from homology"/>
<feature type="coiled-coil region" evidence="8">
    <location>
        <begin position="91"/>
        <end position="139"/>
    </location>
</feature>
<evidence type="ECO:0000256" key="8">
    <source>
        <dbReference type="SAM" id="Coils"/>
    </source>
</evidence>
<comment type="similarity">
    <text evidence="2">Belongs to the MAD1 family.</text>
</comment>
<keyword evidence="10" id="KW-1185">Reference proteome</keyword>
<feature type="coiled-coil region" evidence="8">
    <location>
        <begin position="460"/>
        <end position="494"/>
    </location>
</feature>
<keyword evidence="5" id="KW-0498">Mitosis</keyword>
<evidence type="ECO:0000256" key="2">
    <source>
        <dbReference type="ARBA" id="ARBA00008029"/>
    </source>
</evidence>
<dbReference type="GO" id="GO:0072686">
    <property type="term" value="C:mitotic spindle"/>
    <property type="evidence" value="ECO:0007669"/>
    <property type="project" value="TreeGrafter"/>
</dbReference>
<reference evidence="9 10" key="1">
    <citation type="submission" date="2019-10" db="EMBL/GenBank/DDBJ databases">
        <authorList>
            <person name="Palmer J.M."/>
        </authorList>
    </citation>
    <scope>NUCLEOTIDE SEQUENCE [LARGE SCALE GENOMIC DNA]</scope>
    <source>
        <strain evidence="9 10">TWF506</strain>
    </source>
</reference>
<feature type="coiled-coil region" evidence="8">
    <location>
        <begin position="350"/>
        <end position="391"/>
    </location>
</feature>
<dbReference type="AlphaFoldDB" id="A0AAN8N8Q6"/>
<sequence length="685" mass="79180">MDPAPKPHLYSSVLITADTSARGHSLQTAADSAQDAILIELNAVKYELATIKQERELENISSREEIHALQKKVQEDGKLFEQERSEKNFIFERHQALASELENVCQDATNTKVSLERQLRDVEAENLGLKESNHDLETTRDTLQRKYHHEMEDLRTQINLIHEQAHSLSLELASREVLLQECKIKLHEKEEEIIRSQGQVEIPRERSEGDETLKVLKRELADQLSHTRSIEAKNRKLEIENEELRSYNKSISLIEEERRALASKVQALDDLREKVSNLELQKAILEEERLSWTAFLQDDPDGVQLTSPAHLAKAYIQTKIEKNTLLEKFGRPDPLIAERDQEIRNLIIIQAKLEEENKGMKQVLKKDSKEKQRLERQKELALKEATFLREQLKTYSTEEEVMMAGNYDDQKSQRIEELERLLGEHKLEINALTRQLQERDIARTADPQRSEEGLDYQCNIVQFQERIDTLHKELEASKQARKIASIEIQALQKQLLASEATSRMRVLQLKDNPAAHHEVTKMETLRVLREENKALLAQLEGQSGGTKFVPISTLERSRLDVQEMEILVAEKEKRMARLKEMWSKKALEFRQAVYSLLGYEVDFQPNGRVKVTSMFHRSDLYGGVDTGIVFDGEQGTMKLCGGPNSQFAREIRNQIKFYVEERKEIPCFLAALTMEGYEKTTRAQQ</sequence>
<evidence type="ECO:0000256" key="5">
    <source>
        <dbReference type="ARBA" id="ARBA00022776"/>
    </source>
</evidence>
<dbReference type="PANTHER" id="PTHR23168:SF0">
    <property type="entry name" value="MITOTIC SPINDLE ASSEMBLY CHECKPOINT PROTEIN MAD1"/>
    <property type="match status" value="1"/>
</dbReference>